<evidence type="ECO:0000313" key="1">
    <source>
        <dbReference type="EMBL" id="KAF7275725.1"/>
    </source>
</evidence>
<proteinExistence type="predicted"/>
<sequence length="87" mass="9544">MSLLVVEVVPRGSGKDLSQSPRNIRLLSKDSPGAMTTRRPGCVIIPNSGQKQILSVPFRRHRFILANGEEWLSNIVVLHLGGPTDDN</sequence>
<organism evidence="1 2">
    <name type="scientific">Rhynchophorus ferrugineus</name>
    <name type="common">Red palm weevil</name>
    <name type="synonym">Curculio ferrugineus</name>
    <dbReference type="NCBI Taxonomy" id="354439"/>
    <lineage>
        <taxon>Eukaryota</taxon>
        <taxon>Metazoa</taxon>
        <taxon>Ecdysozoa</taxon>
        <taxon>Arthropoda</taxon>
        <taxon>Hexapoda</taxon>
        <taxon>Insecta</taxon>
        <taxon>Pterygota</taxon>
        <taxon>Neoptera</taxon>
        <taxon>Endopterygota</taxon>
        <taxon>Coleoptera</taxon>
        <taxon>Polyphaga</taxon>
        <taxon>Cucujiformia</taxon>
        <taxon>Curculionidae</taxon>
        <taxon>Dryophthorinae</taxon>
        <taxon>Rhynchophorus</taxon>
    </lineage>
</organism>
<protein>
    <submittedName>
        <fullName evidence="1">Uncharacterized protein</fullName>
    </submittedName>
</protein>
<reference evidence="1" key="1">
    <citation type="submission" date="2020-08" db="EMBL/GenBank/DDBJ databases">
        <title>Genome sequencing and assembly of the red palm weevil Rhynchophorus ferrugineus.</title>
        <authorList>
            <person name="Dias G.B."/>
            <person name="Bergman C.M."/>
            <person name="Manee M."/>
        </authorList>
    </citation>
    <scope>NUCLEOTIDE SEQUENCE</scope>
    <source>
        <strain evidence="1">AA-2017</strain>
        <tissue evidence="1">Whole larva</tissue>
    </source>
</reference>
<name>A0A834ICV2_RHYFE</name>
<accession>A0A834ICV2</accession>
<dbReference type="AlphaFoldDB" id="A0A834ICV2"/>
<comment type="caution">
    <text evidence="1">The sequence shown here is derived from an EMBL/GenBank/DDBJ whole genome shotgun (WGS) entry which is preliminary data.</text>
</comment>
<gene>
    <name evidence="1" type="ORF">GWI33_011331</name>
</gene>
<dbReference type="EMBL" id="JAACXV010009301">
    <property type="protein sequence ID" value="KAF7275725.1"/>
    <property type="molecule type" value="Genomic_DNA"/>
</dbReference>
<dbReference type="Proteomes" id="UP000625711">
    <property type="component" value="Unassembled WGS sequence"/>
</dbReference>
<evidence type="ECO:0000313" key="2">
    <source>
        <dbReference type="Proteomes" id="UP000625711"/>
    </source>
</evidence>
<keyword evidence="2" id="KW-1185">Reference proteome</keyword>